<name>A0ABU8YD77_9MICO</name>
<comment type="pathway">
    <text evidence="1">Cell wall biogenesis; cell wall polysaccharide biosynthesis.</text>
</comment>
<proteinExistence type="inferred from homology"/>
<dbReference type="SUPFAM" id="SSF53448">
    <property type="entry name" value="Nucleotide-diphospho-sugar transferases"/>
    <property type="match status" value="1"/>
</dbReference>
<evidence type="ECO:0000259" key="5">
    <source>
        <dbReference type="Pfam" id="PF00535"/>
    </source>
</evidence>
<gene>
    <name evidence="6" type="ORF">WMN62_13400</name>
</gene>
<protein>
    <submittedName>
        <fullName evidence="6">Glycosyltransferase family 2 protein</fullName>
        <ecNumber evidence="6">2.4.-.-</ecNumber>
    </submittedName>
</protein>
<dbReference type="GO" id="GO:0016757">
    <property type="term" value="F:glycosyltransferase activity"/>
    <property type="evidence" value="ECO:0007669"/>
    <property type="project" value="UniProtKB-KW"/>
</dbReference>
<evidence type="ECO:0000256" key="1">
    <source>
        <dbReference type="ARBA" id="ARBA00004776"/>
    </source>
</evidence>
<evidence type="ECO:0000313" key="6">
    <source>
        <dbReference type="EMBL" id="MEK0172468.1"/>
    </source>
</evidence>
<dbReference type="Pfam" id="PF00535">
    <property type="entry name" value="Glycos_transf_2"/>
    <property type="match status" value="1"/>
</dbReference>
<evidence type="ECO:0000313" key="7">
    <source>
        <dbReference type="Proteomes" id="UP001370299"/>
    </source>
</evidence>
<comment type="caution">
    <text evidence="6">The sequence shown here is derived from an EMBL/GenBank/DDBJ whole genome shotgun (WGS) entry which is preliminary data.</text>
</comment>
<keyword evidence="4 6" id="KW-0808">Transferase</keyword>
<evidence type="ECO:0000256" key="2">
    <source>
        <dbReference type="ARBA" id="ARBA00006739"/>
    </source>
</evidence>
<reference evidence="6 7" key="1">
    <citation type="submission" date="2024-03" db="EMBL/GenBank/DDBJ databases">
        <title>Whole genomes of four grape xylem sap localized bacterial endophytes.</title>
        <authorList>
            <person name="Kumar G."/>
            <person name="Savka M.A."/>
        </authorList>
    </citation>
    <scope>NUCLEOTIDE SEQUENCE [LARGE SCALE GENOMIC DNA]</scope>
    <source>
        <strain evidence="6 7">RIT_GXS8</strain>
    </source>
</reference>
<dbReference type="EC" id="2.4.-.-" evidence="6"/>
<dbReference type="PANTHER" id="PTHR43179:SF12">
    <property type="entry name" value="GALACTOFURANOSYLTRANSFERASE GLFT2"/>
    <property type="match status" value="1"/>
</dbReference>
<keyword evidence="7" id="KW-1185">Reference proteome</keyword>
<dbReference type="RefSeq" id="WP_340195903.1">
    <property type="nucleotide sequence ID" value="NZ_JBBKAP010000016.1"/>
</dbReference>
<dbReference type="EMBL" id="JBBLYY010000066">
    <property type="protein sequence ID" value="MEK0172468.1"/>
    <property type="molecule type" value="Genomic_DNA"/>
</dbReference>
<sequence length="371" mass="40323">MRLVRGARLRQRRRHRLRAALDRGAGLSPTDDTLRTAVVVVNWERADLTTAAVRAVLADGAADQVVVVDNGSSDDSVAVLRRALPDVTVVAREHNDGFAAGANTGIRHADADVVVLLNNDAVPAPGFVAALRDHLAQAGPEVAAVTGRIVLAGRWTGLPVGATPAPGQRVLRDHDGRLWTPSADGEVRLNSTGVRVDRDGNGMDRDWFAPVDRVADVDVFGFSGGASALRRSALDDVGLLDESLFMYYEDTELAWRLRRRGWRVEHAADAVVEHDHSASSGVQSDLFRFRNARNRMVVALWHAPWPTVLRASARTLFRGLRGMLSGTTRREARLVLAAFADVVGALPSHLVRRLRESRRASVPRRSVDPGA</sequence>
<keyword evidence="3 6" id="KW-0328">Glycosyltransferase</keyword>
<dbReference type="Gene3D" id="3.90.550.10">
    <property type="entry name" value="Spore Coat Polysaccharide Biosynthesis Protein SpsA, Chain A"/>
    <property type="match status" value="1"/>
</dbReference>
<accession>A0ABU8YD77</accession>
<evidence type="ECO:0000256" key="3">
    <source>
        <dbReference type="ARBA" id="ARBA00022676"/>
    </source>
</evidence>
<comment type="similarity">
    <text evidence="2">Belongs to the glycosyltransferase 2 family.</text>
</comment>
<feature type="domain" description="Glycosyltransferase 2-like" evidence="5">
    <location>
        <begin position="38"/>
        <end position="154"/>
    </location>
</feature>
<dbReference type="InterPro" id="IPR001173">
    <property type="entry name" value="Glyco_trans_2-like"/>
</dbReference>
<organism evidence="6 7">
    <name type="scientific">Curtobacterium citreum</name>
    <dbReference type="NCBI Taxonomy" id="2036"/>
    <lineage>
        <taxon>Bacteria</taxon>
        <taxon>Bacillati</taxon>
        <taxon>Actinomycetota</taxon>
        <taxon>Actinomycetes</taxon>
        <taxon>Micrococcales</taxon>
        <taxon>Microbacteriaceae</taxon>
        <taxon>Curtobacterium</taxon>
    </lineage>
</organism>
<dbReference type="CDD" id="cd04186">
    <property type="entry name" value="GT_2_like_c"/>
    <property type="match status" value="1"/>
</dbReference>
<evidence type="ECO:0000256" key="4">
    <source>
        <dbReference type="ARBA" id="ARBA00022679"/>
    </source>
</evidence>
<dbReference type="PANTHER" id="PTHR43179">
    <property type="entry name" value="RHAMNOSYLTRANSFERASE WBBL"/>
    <property type="match status" value="1"/>
</dbReference>
<dbReference type="InterPro" id="IPR029044">
    <property type="entry name" value="Nucleotide-diphossugar_trans"/>
</dbReference>
<dbReference type="Proteomes" id="UP001370299">
    <property type="component" value="Unassembled WGS sequence"/>
</dbReference>